<accession>A0A8J2K974</accession>
<gene>
    <name evidence="2" type="ORF">AFUS01_LOCUS20210</name>
</gene>
<keyword evidence="1" id="KW-0812">Transmembrane</keyword>
<feature type="transmembrane region" description="Helical" evidence="1">
    <location>
        <begin position="140"/>
        <end position="162"/>
    </location>
</feature>
<keyword evidence="1" id="KW-0472">Membrane</keyword>
<evidence type="ECO:0000313" key="3">
    <source>
        <dbReference type="Proteomes" id="UP000708208"/>
    </source>
</evidence>
<evidence type="ECO:0000256" key="1">
    <source>
        <dbReference type="SAM" id="Phobius"/>
    </source>
</evidence>
<evidence type="ECO:0000313" key="2">
    <source>
        <dbReference type="EMBL" id="CAG7731634.1"/>
    </source>
</evidence>
<sequence length="389" mass="44759">MVLVTRKIQQHLLKAFRFGQIFGGLPFKWNQNSGKAEMRSTAQQRLWRLNLVFAFIYALYVLLRCLQVSLDSDSTYFQKINMRVMAAYFSLSIVMHLTIIMNRESIPSFINGFLGFSKYIEDRFSRFDSKPSLVSTASGFVMQAVWVSINCITTLMTLNAFLRPDSKEQVTSLFVDENSISITIRLVSACLMAFIEYMYHASTFMITLSALSYMAPILTIINELSCKTFRVTKDELRTPLNRVKMYQVLRVLMIAFNEIYGTLVIPCFKFLGIVIVVFCTYAAIRMEGIQALALGFLGYVMSLTLVVIFGMLAEFHFRSQNALEEIKLNGCSQDFLLTNKWLLFYKYCHSLTPLKVVLRSCYFVDRCMVLNMVNIILENTTTFLIVSHR</sequence>
<organism evidence="2 3">
    <name type="scientific">Allacma fusca</name>
    <dbReference type="NCBI Taxonomy" id="39272"/>
    <lineage>
        <taxon>Eukaryota</taxon>
        <taxon>Metazoa</taxon>
        <taxon>Ecdysozoa</taxon>
        <taxon>Arthropoda</taxon>
        <taxon>Hexapoda</taxon>
        <taxon>Collembola</taxon>
        <taxon>Symphypleona</taxon>
        <taxon>Sminthuridae</taxon>
        <taxon>Allacma</taxon>
    </lineage>
</organism>
<dbReference type="EMBL" id="CAJVCH010216686">
    <property type="protein sequence ID" value="CAG7731634.1"/>
    <property type="molecule type" value="Genomic_DNA"/>
</dbReference>
<keyword evidence="3" id="KW-1185">Reference proteome</keyword>
<feature type="transmembrane region" description="Helical" evidence="1">
    <location>
        <begin position="259"/>
        <end position="284"/>
    </location>
</feature>
<protein>
    <submittedName>
        <fullName evidence="2">Uncharacterized protein</fullName>
    </submittedName>
</protein>
<feature type="transmembrane region" description="Helical" evidence="1">
    <location>
        <begin position="296"/>
        <end position="317"/>
    </location>
</feature>
<feature type="transmembrane region" description="Helical" evidence="1">
    <location>
        <begin position="46"/>
        <end position="63"/>
    </location>
</feature>
<proteinExistence type="predicted"/>
<dbReference type="Proteomes" id="UP000708208">
    <property type="component" value="Unassembled WGS sequence"/>
</dbReference>
<feature type="transmembrane region" description="Helical" evidence="1">
    <location>
        <begin position="201"/>
        <end position="221"/>
    </location>
</feature>
<comment type="caution">
    <text evidence="2">The sequence shown here is derived from an EMBL/GenBank/DDBJ whole genome shotgun (WGS) entry which is preliminary data.</text>
</comment>
<reference evidence="2" key="1">
    <citation type="submission" date="2021-06" db="EMBL/GenBank/DDBJ databases">
        <authorList>
            <person name="Hodson N. C."/>
            <person name="Mongue J. A."/>
            <person name="Jaron S. K."/>
        </authorList>
    </citation>
    <scope>NUCLEOTIDE SEQUENCE</scope>
</reference>
<dbReference type="AlphaFoldDB" id="A0A8J2K974"/>
<name>A0A8J2K974_9HEXA</name>
<keyword evidence="1" id="KW-1133">Transmembrane helix</keyword>